<organism evidence="1">
    <name type="scientific">Rhizophora mucronata</name>
    <name type="common">Asiatic mangrove</name>
    <dbReference type="NCBI Taxonomy" id="61149"/>
    <lineage>
        <taxon>Eukaryota</taxon>
        <taxon>Viridiplantae</taxon>
        <taxon>Streptophyta</taxon>
        <taxon>Embryophyta</taxon>
        <taxon>Tracheophyta</taxon>
        <taxon>Spermatophyta</taxon>
        <taxon>Magnoliopsida</taxon>
        <taxon>eudicotyledons</taxon>
        <taxon>Gunneridae</taxon>
        <taxon>Pentapetalae</taxon>
        <taxon>rosids</taxon>
        <taxon>fabids</taxon>
        <taxon>Malpighiales</taxon>
        <taxon>Rhizophoraceae</taxon>
        <taxon>Rhizophora</taxon>
    </lineage>
</organism>
<name>A0A2P2JMQ3_RHIMU</name>
<dbReference type="AlphaFoldDB" id="A0A2P2JMQ3"/>
<dbReference type="EMBL" id="GGEC01014255">
    <property type="protein sequence ID" value="MBW94738.1"/>
    <property type="molecule type" value="Transcribed_RNA"/>
</dbReference>
<accession>A0A2P2JMQ3</accession>
<evidence type="ECO:0000313" key="1">
    <source>
        <dbReference type="EMBL" id="MBW94738.1"/>
    </source>
</evidence>
<reference evidence="1" key="1">
    <citation type="submission" date="2018-02" db="EMBL/GenBank/DDBJ databases">
        <title>Rhizophora mucronata_Transcriptome.</title>
        <authorList>
            <person name="Meera S.P."/>
            <person name="Sreeshan A."/>
            <person name="Augustine A."/>
        </authorList>
    </citation>
    <scope>NUCLEOTIDE SEQUENCE</scope>
    <source>
        <tissue evidence="1">Leaf</tissue>
    </source>
</reference>
<proteinExistence type="predicted"/>
<sequence>MSIKTKFMSSRSFGHFMQEYKQSGVHLVARL</sequence>
<protein>
    <submittedName>
        <fullName evidence="1">Uncharacterized protein</fullName>
    </submittedName>
</protein>